<keyword evidence="2 6" id="KW-0812">Transmembrane</keyword>
<feature type="region of interest" description="Disordered" evidence="5">
    <location>
        <begin position="296"/>
        <end position="363"/>
    </location>
</feature>
<evidence type="ECO:0000256" key="4">
    <source>
        <dbReference type="ARBA" id="ARBA00023136"/>
    </source>
</evidence>
<dbReference type="GO" id="GO:0016020">
    <property type="term" value="C:membrane"/>
    <property type="evidence" value="ECO:0007669"/>
    <property type="project" value="UniProtKB-SubCell"/>
</dbReference>
<dbReference type="EMBL" id="JANBQF010000012">
    <property type="protein sequence ID" value="KAJ2008070.1"/>
    <property type="molecule type" value="Genomic_DNA"/>
</dbReference>
<accession>A0A9W8BNT9</accession>
<dbReference type="Pfam" id="PF00089">
    <property type="entry name" value="Trypsin"/>
    <property type="match status" value="1"/>
</dbReference>
<dbReference type="Proteomes" id="UP001150907">
    <property type="component" value="Unassembled WGS sequence"/>
</dbReference>
<feature type="region of interest" description="Disordered" evidence="5">
    <location>
        <begin position="491"/>
        <end position="528"/>
    </location>
</feature>
<evidence type="ECO:0000256" key="5">
    <source>
        <dbReference type="SAM" id="MobiDB-lite"/>
    </source>
</evidence>
<keyword evidence="4 6" id="KW-0472">Membrane</keyword>
<dbReference type="SUPFAM" id="SSF50494">
    <property type="entry name" value="Trypsin-like serine proteases"/>
    <property type="match status" value="1"/>
</dbReference>
<sequence length="528" mass="56371">MAKRDVALSDLVGFKGAVLVINGNQTTCEAALIDSSAAFLAASCLQYNNGKLDNSAKYELVIKMGDNSAGSQKYAISSIAVHPQYQASTYINNLAVVQFNQSPSISWAFSVGINPAEWNTEYYTRRTLSSVPDMRWNNVIAIDSNSTPDDCSKYSKVYSANSKDFLCNYSGVTSIYNNACVVPYGTVYGVVQPSNINIVALHSYSVVVGGNLCSNQKSLHYYTLLRNYAAWAAMVLGRTIGGYVATPGFKMSANYTYAMKSTSATVSGVQVFGGNRYAQDPVDPALVSPPQTTTTALTRMTSTKSSSATSKTSTTSQPTNRPTSTAVTTSSPASSMTTTSDNPSSETSDTALGNNSSGSSGSGGISTGAIVGIVALMLVLLGVGGWFYMRRKKRIQGSINGWGDKDEVESVADIPDAMRLTNDFYNTSRIPAAGAAGQGHDFGHRLGDPPAVPPMPAPNATQSTYGYNRESTYASENRTAYDRYYNQNAAAAGNRQSEYTEDGRYSQYNAGYSQAGNSDSKHKQAARY</sequence>
<keyword evidence="3 6" id="KW-1133">Transmembrane helix</keyword>
<reference evidence="8" key="1">
    <citation type="submission" date="2022-07" db="EMBL/GenBank/DDBJ databases">
        <title>Phylogenomic reconstructions and comparative analyses of Kickxellomycotina fungi.</title>
        <authorList>
            <person name="Reynolds N.K."/>
            <person name="Stajich J.E."/>
            <person name="Barry K."/>
            <person name="Grigoriev I.V."/>
            <person name="Crous P."/>
            <person name="Smith M.E."/>
        </authorList>
    </citation>
    <scope>NUCLEOTIDE SEQUENCE</scope>
    <source>
        <strain evidence="8">IMI 214461</strain>
    </source>
</reference>
<feature type="compositionally biased region" description="Low complexity" evidence="5">
    <location>
        <begin position="296"/>
        <end position="340"/>
    </location>
</feature>
<dbReference type="InterPro" id="IPR051694">
    <property type="entry name" value="Immunoregulatory_rcpt-like"/>
</dbReference>
<dbReference type="PANTHER" id="PTHR15549:SF30">
    <property type="entry name" value="MID2 DOMAIN-CONTAINING PROTEIN"/>
    <property type="match status" value="1"/>
</dbReference>
<name>A0A9W8BNT9_9FUNG</name>
<evidence type="ECO:0000256" key="3">
    <source>
        <dbReference type="ARBA" id="ARBA00022989"/>
    </source>
</evidence>
<organism evidence="8 9">
    <name type="scientific">Coemansia thaxteri</name>
    <dbReference type="NCBI Taxonomy" id="2663907"/>
    <lineage>
        <taxon>Eukaryota</taxon>
        <taxon>Fungi</taxon>
        <taxon>Fungi incertae sedis</taxon>
        <taxon>Zoopagomycota</taxon>
        <taxon>Kickxellomycotina</taxon>
        <taxon>Kickxellomycetes</taxon>
        <taxon>Kickxellales</taxon>
        <taxon>Kickxellaceae</taxon>
        <taxon>Coemansia</taxon>
    </lineage>
</organism>
<dbReference type="InterPro" id="IPR009003">
    <property type="entry name" value="Peptidase_S1_PA"/>
</dbReference>
<comment type="subcellular location">
    <subcellularLocation>
        <location evidence="1">Membrane</location>
        <topology evidence="1">Single-pass membrane protein</topology>
    </subcellularLocation>
</comment>
<evidence type="ECO:0000313" key="9">
    <source>
        <dbReference type="Proteomes" id="UP001150907"/>
    </source>
</evidence>
<gene>
    <name evidence="8" type="ORF">H4R26_000414</name>
</gene>
<evidence type="ECO:0000256" key="2">
    <source>
        <dbReference type="ARBA" id="ARBA00022692"/>
    </source>
</evidence>
<evidence type="ECO:0000256" key="6">
    <source>
        <dbReference type="SAM" id="Phobius"/>
    </source>
</evidence>
<dbReference type="OrthoDB" id="6380398at2759"/>
<dbReference type="GO" id="GO:0006508">
    <property type="term" value="P:proteolysis"/>
    <property type="evidence" value="ECO:0007669"/>
    <property type="project" value="InterPro"/>
</dbReference>
<protein>
    <recommendedName>
        <fullName evidence="7">Peptidase S1 domain-containing protein</fullName>
    </recommendedName>
</protein>
<dbReference type="InterPro" id="IPR001254">
    <property type="entry name" value="Trypsin_dom"/>
</dbReference>
<feature type="transmembrane region" description="Helical" evidence="6">
    <location>
        <begin position="369"/>
        <end position="389"/>
    </location>
</feature>
<feature type="domain" description="Peptidase S1" evidence="7">
    <location>
        <begin position="20"/>
        <end position="122"/>
    </location>
</feature>
<dbReference type="PANTHER" id="PTHR15549">
    <property type="entry name" value="PAIRED IMMUNOGLOBULIN-LIKE TYPE 2 RECEPTOR"/>
    <property type="match status" value="1"/>
</dbReference>
<proteinExistence type="predicted"/>
<comment type="caution">
    <text evidence="8">The sequence shown here is derived from an EMBL/GenBank/DDBJ whole genome shotgun (WGS) entry which is preliminary data.</text>
</comment>
<dbReference type="GO" id="GO:0071944">
    <property type="term" value="C:cell periphery"/>
    <property type="evidence" value="ECO:0007669"/>
    <property type="project" value="UniProtKB-ARBA"/>
</dbReference>
<evidence type="ECO:0000256" key="1">
    <source>
        <dbReference type="ARBA" id="ARBA00004167"/>
    </source>
</evidence>
<dbReference type="Gene3D" id="2.40.10.10">
    <property type="entry name" value="Trypsin-like serine proteases"/>
    <property type="match status" value="1"/>
</dbReference>
<dbReference type="GO" id="GO:0004252">
    <property type="term" value="F:serine-type endopeptidase activity"/>
    <property type="evidence" value="ECO:0007669"/>
    <property type="project" value="InterPro"/>
</dbReference>
<feature type="compositionally biased region" description="Polar residues" evidence="5">
    <location>
        <begin position="506"/>
        <end position="518"/>
    </location>
</feature>
<evidence type="ECO:0000313" key="8">
    <source>
        <dbReference type="EMBL" id="KAJ2008070.1"/>
    </source>
</evidence>
<dbReference type="InterPro" id="IPR043504">
    <property type="entry name" value="Peptidase_S1_PA_chymotrypsin"/>
</dbReference>
<keyword evidence="9" id="KW-1185">Reference proteome</keyword>
<dbReference type="AlphaFoldDB" id="A0A9W8BNT9"/>
<feature type="compositionally biased region" description="Polar residues" evidence="5">
    <location>
        <begin position="341"/>
        <end position="352"/>
    </location>
</feature>
<evidence type="ECO:0000259" key="7">
    <source>
        <dbReference type="Pfam" id="PF00089"/>
    </source>
</evidence>